<comment type="subunit">
    <text evidence="10">Monomer.</text>
</comment>
<dbReference type="FunFam" id="1.10.20.140:FF:000001">
    <property type="entry name" value="tRNA dimethylallyltransferase"/>
    <property type="match status" value="1"/>
</dbReference>
<accession>A0A9X4KXC2</accession>
<evidence type="ECO:0000256" key="11">
    <source>
        <dbReference type="RuleBase" id="RU003783"/>
    </source>
</evidence>
<comment type="function">
    <text evidence="2 10 12">Catalyzes the transfer of a dimethylallyl group onto the adenine at position 37 in tRNAs that read codons beginning with uridine, leading to the formation of N6-(dimethylallyl)adenosine (i(6)A).</text>
</comment>
<feature type="region of interest" description="Interaction with substrate tRNA" evidence="10">
    <location>
        <begin position="38"/>
        <end position="41"/>
    </location>
</feature>
<organism evidence="14 15">
    <name type="scientific">Cohnella rhizosphaerae</name>
    <dbReference type="NCBI Taxonomy" id="1457232"/>
    <lineage>
        <taxon>Bacteria</taxon>
        <taxon>Bacillati</taxon>
        <taxon>Bacillota</taxon>
        <taxon>Bacilli</taxon>
        <taxon>Bacillales</taxon>
        <taxon>Paenibacillaceae</taxon>
        <taxon>Cohnella</taxon>
    </lineage>
</organism>
<dbReference type="HAMAP" id="MF_00185">
    <property type="entry name" value="IPP_trans"/>
    <property type="match status" value="1"/>
</dbReference>
<dbReference type="SUPFAM" id="SSF52540">
    <property type="entry name" value="P-loop containing nucleoside triphosphate hydrolases"/>
    <property type="match status" value="2"/>
</dbReference>
<evidence type="ECO:0000256" key="4">
    <source>
        <dbReference type="ARBA" id="ARBA00022679"/>
    </source>
</evidence>
<dbReference type="PANTHER" id="PTHR11088:SF60">
    <property type="entry name" value="TRNA DIMETHYLALLYLTRANSFERASE"/>
    <property type="match status" value="1"/>
</dbReference>
<name>A0A9X4KXC2_9BACL</name>
<sequence>MTNNKPPLIALVGPTAVGKTAASLAIAKTFGCEIISGDSMQVYRGMDIGTAKLPLAEREGVPHHLIDIKDPAEPFSAADFQAACGEAIRDIQSRGSIPFIVGGTGLYVESVCYGFGFQPSGSDPAFRAAMQAIADSQGSEELHAKLAAVDPASAAKLHPNDVRRVIRALEIQRATGRPASEQLGEARGDRKESPYNLALIGLHMDRAKLYSRIDARVEDMLAQGLEEEVRSLLAAGLSASSVSMQALGYKEMVAYLEGRSSYDEAVSMLKRDTRHFAKRQLSWFRHMQDLVWIDTDGAAKISDLYPTIYAIIAGKLK</sequence>
<comment type="similarity">
    <text evidence="3 10 13">Belongs to the IPP transferase family.</text>
</comment>
<comment type="caution">
    <text evidence="14">The sequence shown here is derived from an EMBL/GenBank/DDBJ whole genome shotgun (WGS) entry which is preliminary data.</text>
</comment>
<protein>
    <recommendedName>
        <fullName evidence="10">tRNA dimethylallyltransferase</fullName>
        <ecNumber evidence="10">2.5.1.75</ecNumber>
    </recommendedName>
    <alternativeName>
        <fullName evidence="10">Dimethylallyl diphosphate:tRNA dimethylallyltransferase</fullName>
        <shortName evidence="10">DMAPP:tRNA dimethylallyltransferase</shortName>
        <shortName evidence="10">DMATase</shortName>
    </alternativeName>
    <alternativeName>
        <fullName evidence="10">Isopentenyl-diphosphate:tRNA isopentenyltransferase</fullName>
        <shortName evidence="10">IPP transferase</shortName>
        <shortName evidence="10">IPPT</shortName>
        <shortName evidence="10">IPTase</shortName>
    </alternativeName>
</protein>
<keyword evidence="5 10" id="KW-0819">tRNA processing</keyword>
<keyword evidence="15" id="KW-1185">Reference proteome</keyword>
<keyword evidence="4 10" id="KW-0808">Transferase</keyword>
<feature type="site" description="Interaction with substrate tRNA" evidence="10">
    <location>
        <position position="104"/>
    </location>
</feature>
<feature type="binding site" evidence="10">
    <location>
        <begin position="15"/>
        <end position="20"/>
    </location>
    <ligand>
        <name>substrate</name>
    </ligand>
</feature>
<dbReference type="PANTHER" id="PTHR11088">
    <property type="entry name" value="TRNA DIMETHYLALLYLTRANSFERASE"/>
    <property type="match status" value="1"/>
</dbReference>
<evidence type="ECO:0000256" key="12">
    <source>
        <dbReference type="RuleBase" id="RU003784"/>
    </source>
</evidence>
<keyword evidence="8 10" id="KW-0460">Magnesium</keyword>
<comment type="caution">
    <text evidence="10">Lacks conserved residue(s) required for the propagation of feature annotation.</text>
</comment>
<proteinExistence type="inferred from homology"/>
<dbReference type="Gene3D" id="3.40.50.300">
    <property type="entry name" value="P-loop containing nucleotide triphosphate hydrolases"/>
    <property type="match status" value="1"/>
</dbReference>
<comment type="cofactor">
    <cofactor evidence="1 10">
        <name>Mg(2+)</name>
        <dbReference type="ChEBI" id="CHEBI:18420"/>
    </cofactor>
</comment>
<evidence type="ECO:0000256" key="3">
    <source>
        <dbReference type="ARBA" id="ARBA00005842"/>
    </source>
</evidence>
<evidence type="ECO:0000256" key="10">
    <source>
        <dbReference type="HAMAP-Rule" id="MF_00185"/>
    </source>
</evidence>
<dbReference type="GO" id="GO:0006400">
    <property type="term" value="P:tRNA modification"/>
    <property type="evidence" value="ECO:0007669"/>
    <property type="project" value="TreeGrafter"/>
</dbReference>
<evidence type="ECO:0000313" key="15">
    <source>
        <dbReference type="Proteomes" id="UP001153404"/>
    </source>
</evidence>
<dbReference type="Gene3D" id="1.10.20.140">
    <property type="match status" value="1"/>
</dbReference>
<gene>
    <name evidence="10 14" type="primary">miaA</name>
    <name evidence="14" type="ORF">OMP40_29580</name>
</gene>
<comment type="catalytic activity">
    <reaction evidence="9 10 11">
        <text>adenosine(37) in tRNA + dimethylallyl diphosphate = N(6)-dimethylallyladenosine(37) in tRNA + diphosphate</text>
        <dbReference type="Rhea" id="RHEA:26482"/>
        <dbReference type="Rhea" id="RHEA-COMP:10162"/>
        <dbReference type="Rhea" id="RHEA-COMP:10375"/>
        <dbReference type="ChEBI" id="CHEBI:33019"/>
        <dbReference type="ChEBI" id="CHEBI:57623"/>
        <dbReference type="ChEBI" id="CHEBI:74411"/>
        <dbReference type="ChEBI" id="CHEBI:74415"/>
        <dbReference type="EC" id="2.5.1.75"/>
    </reaction>
</comment>
<dbReference type="Pfam" id="PF01715">
    <property type="entry name" value="IPPT"/>
    <property type="match status" value="1"/>
</dbReference>
<dbReference type="Proteomes" id="UP001153404">
    <property type="component" value="Unassembled WGS sequence"/>
</dbReference>
<dbReference type="GO" id="GO:0005524">
    <property type="term" value="F:ATP binding"/>
    <property type="evidence" value="ECO:0007669"/>
    <property type="project" value="UniProtKB-UniRule"/>
</dbReference>
<dbReference type="InterPro" id="IPR018022">
    <property type="entry name" value="IPT"/>
</dbReference>
<feature type="site" description="Interaction with substrate tRNA" evidence="10">
    <location>
        <position position="127"/>
    </location>
</feature>
<evidence type="ECO:0000256" key="13">
    <source>
        <dbReference type="RuleBase" id="RU003785"/>
    </source>
</evidence>
<evidence type="ECO:0000313" key="14">
    <source>
        <dbReference type="EMBL" id="MDG0813006.1"/>
    </source>
</evidence>
<evidence type="ECO:0000256" key="2">
    <source>
        <dbReference type="ARBA" id="ARBA00003213"/>
    </source>
</evidence>
<evidence type="ECO:0000256" key="7">
    <source>
        <dbReference type="ARBA" id="ARBA00022840"/>
    </source>
</evidence>
<evidence type="ECO:0000256" key="6">
    <source>
        <dbReference type="ARBA" id="ARBA00022741"/>
    </source>
</evidence>
<evidence type="ECO:0000256" key="1">
    <source>
        <dbReference type="ARBA" id="ARBA00001946"/>
    </source>
</evidence>
<dbReference type="EMBL" id="JAPDIA010000008">
    <property type="protein sequence ID" value="MDG0813006.1"/>
    <property type="molecule type" value="Genomic_DNA"/>
</dbReference>
<dbReference type="EC" id="2.5.1.75" evidence="10"/>
<dbReference type="RefSeq" id="WP_277536698.1">
    <property type="nucleotide sequence ID" value="NZ_JAPDIA010000008.1"/>
</dbReference>
<evidence type="ECO:0000256" key="5">
    <source>
        <dbReference type="ARBA" id="ARBA00022694"/>
    </source>
</evidence>
<evidence type="ECO:0000256" key="8">
    <source>
        <dbReference type="ARBA" id="ARBA00022842"/>
    </source>
</evidence>
<dbReference type="AlphaFoldDB" id="A0A9X4KXC2"/>
<keyword evidence="7 10" id="KW-0067">ATP-binding</keyword>
<dbReference type="InterPro" id="IPR027417">
    <property type="entry name" value="P-loop_NTPase"/>
</dbReference>
<reference evidence="14" key="1">
    <citation type="submission" date="2022-10" db="EMBL/GenBank/DDBJ databases">
        <title>Comparative genomic analysis of Cohnella hashimotonis sp. nov., isolated from the International Space Station.</title>
        <authorList>
            <person name="Simpson A."/>
            <person name="Venkateswaran K."/>
        </authorList>
    </citation>
    <scope>NUCLEOTIDE SEQUENCE</scope>
    <source>
        <strain evidence="14">DSM 28161</strain>
    </source>
</reference>
<evidence type="ECO:0000256" key="9">
    <source>
        <dbReference type="ARBA" id="ARBA00049563"/>
    </source>
</evidence>
<dbReference type="InterPro" id="IPR039657">
    <property type="entry name" value="Dimethylallyltransferase"/>
</dbReference>
<dbReference type="NCBIfam" id="TIGR00174">
    <property type="entry name" value="miaA"/>
    <property type="match status" value="1"/>
</dbReference>
<keyword evidence="6 10" id="KW-0547">Nucleotide-binding</keyword>
<dbReference type="GO" id="GO:0052381">
    <property type="term" value="F:tRNA dimethylallyltransferase activity"/>
    <property type="evidence" value="ECO:0007669"/>
    <property type="project" value="UniProtKB-UniRule"/>
</dbReference>
<feature type="binding site" evidence="10">
    <location>
        <begin position="13"/>
        <end position="20"/>
    </location>
    <ligand>
        <name>ATP</name>
        <dbReference type="ChEBI" id="CHEBI:30616"/>
    </ligand>
</feature>